<dbReference type="GO" id="GO:0004422">
    <property type="term" value="F:hypoxanthine phosphoribosyltransferase activity"/>
    <property type="evidence" value="ECO:0007669"/>
    <property type="project" value="InterPro"/>
</dbReference>
<organism evidence="15">
    <name type="scientific">marine metagenome</name>
    <dbReference type="NCBI Taxonomy" id="408172"/>
    <lineage>
        <taxon>unclassified sequences</taxon>
        <taxon>metagenomes</taxon>
        <taxon>ecological metagenomes</taxon>
    </lineage>
</organism>
<dbReference type="GO" id="GO:0005829">
    <property type="term" value="C:cytosol"/>
    <property type="evidence" value="ECO:0007669"/>
    <property type="project" value="TreeGrafter"/>
</dbReference>
<evidence type="ECO:0000256" key="5">
    <source>
        <dbReference type="ARBA" id="ARBA00011895"/>
    </source>
</evidence>
<evidence type="ECO:0000256" key="4">
    <source>
        <dbReference type="ARBA" id="ARBA00008391"/>
    </source>
</evidence>
<dbReference type="EMBL" id="UINC01012963">
    <property type="protein sequence ID" value="SVA56295.1"/>
    <property type="molecule type" value="Genomic_DNA"/>
</dbReference>
<proteinExistence type="inferred from homology"/>
<evidence type="ECO:0000256" key="7">
    <source>
        <dbReference type="ARBA" id="ARBA00022676"/>
    </source>
</evidence>
<evidence type="ECO:0000256" key="1">
    <source>
        <dbReference type="ARBA" id="ARBA00001946"/>
    </source>
</evidence>
<dbReference type="PANTHER" id="PTHR43340">
    <property type="entry name" value="HYPOXANTHINE-GUANINE PHOSPHORIBOSYLTRANSFERASE"/>
    <property type="match status" value="1"/>
</dbReference>
<evidence type="ECO:0000256" key="9">
    <source>
        <dbReference type="ARBA" id="ARBA00022723"/>
    </source>
</evidence>
<dbReference type="Gene3D" id="3.40.50.2020">
    <property type="match status" value="1"/>
</dbReference>
<dbReference type="GO" id="GO:0000287">
    <property type="term" value="F:magnesium ion binding"/>
    <property type="evidence" value="ECO:0007669"/>
    <property type="project" value="TreeGrafter"/>
</dbReference>
<keyword evidence="9" id="KW-0479">Metal-binding</keyword>
<keyword evidence="8" id="KW-0808">Transferase</keyword>
<dbReference type="GO" id="GO:0006166">
    <property type="term" value="P:purine ribonucleoside salvage"/>
    <property type="evidence" value="ECO:0007669"/>
    <property type="project" value="UniProtKB-KW"/>
</dbReference>
<dbReference type="FunFam" id="3.40.50.2020:FF:000006">
    <property type="entry name" value="Hypoxanthine phosphoribosyltransferase"/>
    <property type="match status" value="1"/>
</dbReference>
<evidence type="ECO:0000256" key="12">
    <source>
        <dbReference type="ARBA" id="ARBA00022842"/>
    </source>
</evidence>
<dbReference type="AlphaFoldDB" id="A0A381WUU9"/>
<keyword evidence="7" id="KW-0328">Glycosyltransferase</keyword>
<gene>
    <name evidence="15" type="ORF">METZ01_LOCUS109149</name>
</gene>
<dbReference type="NCBIfam" id="TIGR01203">
    <property type="entry name" value="HGPRTase"/>
    <property type="match status" value="1"/>
</dbReference>
<dbReference type="InterPro" id="IPR000836">
    <property type="entry name" value="PRTase_dom"/>
</dbReference>
<keyword evidence="12" id="KW-0460">Magnesium</keyword>
<evidence type="ECO:0000313" key="15">
    <source>
        <dbReference type="EMBL" id="SVA56295.1"/>
    </source>
</evidence>
<dbReference type="PANTHER" id="PTHR43340:SF1">
    <property type="entry name" value="HYPOXANTHINE PHOSPHORIBOSYLTRANSFERASE"/>
    <property type="match status" value="1"/>
</dbReference>
<name>A0A381WUU9_9ZZZZ</name>
<keyword evidence="10" id="KW-0660">Purine salvage</keyword>
<evidence type="ECO:0000256" key="6">
    <source>
        <dbReference type="ARBA" id="ARBA00022490"/>
    </source>
</evidence>
<dbReference type="CDD" id="cd06223">
    <property type="entry name" value="PRTases_typeI"/>
    <property type="match status" value="1"/>
</dbReference>
<dbReference type="InterPro" id="IPR029057">
    <property type="entry name" value="PRTase-like"/>
</dbReference>
<protein>
    <recommendedName>
        <fullName evidence="5">hypoxanthine phosphoribosyltransferase</fullName>
        <ecNumber evidence="5">2.4.2.8</ecNumber>
    </recommendedName>
</protein>
<dbReference type="GO" id="GO:0000166">
    <property type="term" value="F:nucleotide binding"/>
    <property type="evidence" value="ECO:0007669"/>
    <property type="project" value="UniProtKB-KW"/>
</dbReference>
<accession>A0A381WUU9</accession>
<reference evidence="15" key="1">
    <citation type="submission" date="2018-05" db="EMBL/GenBank/DDBJ databases">
        <authorList>
            <person name="Lanie J.A."/>
            <person name="Ng W.-L."/>
            <person name="Kazmierczak K.M."/>
            <person name="Andrzejewski T.M."/>
            <person name="Davidsen T.M."/>
            <person name="Wayne K.J."/>
            <person name="Tettelin H."/>
            <person name="Glass J.I."/>
            <person name="Rusch D."/>
            <person name="Podicherti R."/>
            <person name="Tsui H.-C.T."/>
            <person name="Winkler M.E."/>
        </authorList>
    </citation>
    <scope>NUCLEOTIDE SEQUENCE</scope>
</reference>
<dbReference type="Pfam" id="PF00156">
    <property type="entry name" value="Pribosyltran"/>
    <property type="match status" value="1"/>
</dbReference>
<dbReference type="GO" id="GO:0046100">
    <property type="term" value="P:hypoxanthine metabolic process"/>
    <property type="evidence" value="ECO:0007669"/>
    <property type="project" value="TreeGrafter"/>
</dbReference>
<evidence type="ECO:0000256" key="13">
    <source>
        <dbReference type="SAM" id="MobiDB-lite"/>
    </source>
</evidence>
<comment type="cofactor">
    <cofactor evidence="1">
        <name>Mg(2+)</name>
        <dbReference type="ChEBI" id="CHEBI:18420"/>
    </cofactor>
</comment>
<dbReference type="SUPFAM" id="SSF53271">
    <property type="entry name" value="PRTase-like"/>
    <property type="match status" value="1"/>
</dbReference>
<comment type="subcellular location">
    <subcellularLocation>
        <location evidence="2">Cytoplasm</location>
    </subcellularLocation>
</comment>
<dbReference type="EC" id="2.4.2.8" evidence="5"/>
<keyword evidence="6" id="KW-0963">Cytoplasm</keyword>
<evidence type="ECO:0000256" key="10">
    <source>
        <dbReference type="ARBA" id="ARBA00022726"/>
    </source>
</evidence>
<evidence type="ECO:0000256" key="2">
    <source>
        <dbReference type="ARBA" id="ARBA00004496"/>
    </source>
</evidence>
<dbReference type="GO" id="GO:0032263">
    <property type="term" value="P:GMP salvage"/>
    <property type="evidence" value="ECO:0007669"/>
    <property type="project" value="TreeGrafter"/>
</dbReference>
<evidence type="ECO:0000259" key="14">
    <source>
        <dbReference type="Pfam" id="PF00156"/>
    </source>
</evidence>
<comment type="similarity">
    <text evidence="4">Belongs to the purine/pyrimidine phosphoribosyltransferase family.</text>
</comment>
<evidence type="ECO:0000256" key="11">
    <source>
        <dbReference type="ARBA" id="ARBA00022741"/>
    </source>
</evidence>
<evidence type="ECO:0000256" key="3">
    <source>
        <dbReference type="ARBA" id="ARBA00004669"/>
    </source>
</evidence>
<dbReference type="InterPro" id="IPR005904">
    <property type="entry name" value="Hxn_phspho_trans"/>
</dbReference>
<feature type="region of interest" description="Disordered" evidence="13">
    <location>
        <begin position="177"/>
        <end position="196"/>
    </location>
</feature>
<comment type="pathway">
    <text evidence="3">Purine metabolism; IMP biosynthesis via salvage pathway; IMP from hypoxanthine: step 1/1.</text>
</comment>
<dbReference type="GO" id="GO:0032264">
    <property type="term" value="P:IMP salvage"/>
    <property type="evidence" value="ECO:0007669"/>
    <property type="project" value="TreeGrafter"/>
</dbReference>
<evidence type="ECO:0000256" key="8">
    <source>
        <dbReference type="ARBA" id="ARBA00022679"/>
    </source>
</evidence>
<feature type="domain" description="Phosphoribosyltransferase" evidence="14">
    <location>
        <begin position="14"/>
        <end position="161"/>
    </location>
</feature>
<dbReference type="InterPro" id="IPR050408">
    <property type="entry name" value="HGPRT"/>
</dbReference>
<dbReference type="GO" id="GO:0006178">
    <property type="term" value="P:guanine salvage"/>
    <property type="evidence" value="ECO:0007669"/>
    <property type="project" value="TreeGrafter"/>
</dbReference>
<sequence>MVNLDTTVLLTADEVRARVAELASEIRCDSEVPVDGELHLLSVLKGGFIFLADLARALELPVTVDFIALESYGGGMESAGAVRVRHDFEMSVHGRDVLVVEDIVDTGRTLAWLHRHVRAGHPRSLRTVTLLDKPSRRMVPVNVEHVGFTIADQFVVGYGLDHSERFRNMPHIAVLDLPAAGPGHTENRKQPAGGPG</sequence>
<keyword evidence="11" id="KW-0547">Nucleotide-binding</keyword>